<dbReference type="InterPro" id="IPR005996">
    <property type="entry name" value="Ribosomal_uL30_bac-type"/>
</dbReference>
<evidence type="ECO:0000259" key="6">
    <source>
        <dbReference type="Pfam" id="PF00327"/>
    </source>
</evidence>
<dbReference type="PANTHER" id="PTHR15892">
    <property type="entry name" value="MITOCHONDRIAL RIBOSOMAL PROTEIN L30"/>
    <property type="match status" value="1"/>
</dbReference>
<evidence type="ECO:0000256" key="1">
    <source>
        <dbReference type="ARBA" id="ARBA00007594"/>
    </source>
</evidence>
<dbReference type="HAMAP" id="MF_01371_B">
    <property type="entry name" value="Ribosomal_uL30_B"/>
    <property type="match status" value="1"/>
</dbReference>
<keyword evidence="3 5" id="KW-0689">Ribosomal protein</keyword>
<dbReference type="STRING" id="1484053.SAMN05444274_101321"/>
<comment type="subunit">
    <text evidence="2 5">Part of the 50S ribosomal subunit.</text>
</comment>
<evidence type="ECO:0000313" key="7">
    <source>
        <dbReference type="EMBL" id="SHE42107.1"/>
    </source>
</evidence>
<evidence type="ECO:0000313" key="8">
    <source>
        <dbReference type="Proteomes" id="UP000184164"/>
    </source>
</evidence>
<dbReference type="EMBL" id="FQUM01000001">
    <property type="protein sequence ID" value="SHE42107.1"/>
    <property type="molecule type" value="Genomic_DNA"/>
</dbReference>
<keyword evidence="8" id="KW-1185">Reference proteome</keyword>
<dbReference type="RefSeq" id="WP_072998295.1">
    <property type="nucleotide sequence ID" value="NZ_FQUM01000001.1"/>
</dbReference>
<reference evidence="7 8" key="1">
    <citation type="submission" date="2016-11" db="EMBL/GenBank/DDBJ databases">
        <authorList>
            <person name="Jaros S."/>
            <person name="Januszkiewicz K."/>
            <person name="Wedrychowicz H."/>
        </authorList>
    </citation>
    <scope>NUCLEOTIDE SEQUENCE [LARGE SCALE GENOMIC DNA]</scope>
    <source>
        <strain evidence="7 8">DSM 26910</strain>
    </source>
</reference>
<dbReference type="CDD" id="cd01658">
    <property type="entry name" value="Ribosomal_L30"/>
    <property type="match status" value="1"/>
</dbReference>
<dbReference type="AlphaFoldDB" id="A0A1M4TCX5"/>
<evidence type="ECO:0000256" key="5">
    <source>
        <dbReference type="HAMAP-Rule" id="MF_01371"/>
    </source>
</evidence>
<dbReference type="PANTHER" id="PTHR15892:SF2">
    <property type="entry name" value="LARGE RIBOSOMAL SUBUNIT PROTEIN UL30M"/>
    <property type="match status" value="1"/>
</dbReference>
<dbReference type="SUPFAM" id="SSF55129">
    <property type="entry name" value="Ribosomal protein L30p/L7e"/>
    <property type="match status" value="1"/>
</dbReference>
<dbReference type="FunFam" id="3.30.1390.20:FF:000001">
    <property type="entry name" value="50S ribosomal protein L30"/>
    <property type="match status" value="1"/>
</dbReference>
<organism evidence="7 8">
    <name type="scientific">Mariniphaga anaerophila</name>
    <dbReference type="NCBI Taxonomy" id="1484053"/>
    <lineage>
        <taxon>Bacteria</taxon>
        <taxon>Pseudomonadati</taxon>
        <taxon>Bacteroidota</taxon>
        <taxon>Bacteroidia</taxon>
        <taxon>Marinilabiliales</taxon>
        <taxon>Prolixibacteraceae</taxon>
        <taxon>Mariniphaga</taxon>
    </lineage>
</organism>
<accession>A0A1M4TCX5</accession>
<evidence type="ECO:0000256" key="2">
    <source>
        <dbReference type="ARBA" id="ARBA00011838"/>
    </source>
</evidence>
<dbReference type="Pfam" id="PF00327">
    <property type="entry name" value="Ribosomal_L30"/>
    <property type="match status" value="1"/>
</dbReference>
<sequence>MAKIKITQVKSSIGSTKRQKATLEALGLRKMNQTVEHEATPQVVGMANKVGHLISVEEV</sequence>
<dbReference type="GO" id="GO:0006412">
    <property type="term" value="P:translation"/>
    <property type="evidence" value="ECO:0007669"/>
    <property type="project" value="UniProtKB-UniRule"/>
</dbReference>
<proteinExistence type="inferred from homology"/>
<dbReference type="GO" id="GO:0022625">
    <property type="term" value="C:cytosolic large ribosomal subunit"/>
    <property type="evidence" value="ECO:0007669"/>
    <property type="project" value="TreeGrafter"/>
</dbReference>
<dbReference type="PIRSF" id="PIRSF002211">
    <property type="entry name" value="Ribosomal_L30_bac-type"/>
    <property type="match status" value="1"/>
</dbReference>
<dbReference type="GO" id="GO:0003735">
    <property type="term" value="F:structural constituent of ribosome"/>
    <property type="evidence" value="ECO:0007669"/>
    <property type="project" value="InterPro"/>
</dbReference>
<dbReference type="InterPro" id="IPR016082">
    <property type="entry name" value="Ribosomal_uL30_ferredoxin-like"/>
</dbReference>
<evidence type="ECO:0000256" key="3">
    <source>
        <dbReference type="ARBA" id="ARBA00022980"/>
    </source>
</evidence>
<protein>
    <recommendedName>
        <fullName evidence="5">Large ribosomal subunit protein uL30</fullName>
    </recommendedName>
</protein>
<dbReference type="Proteomes" id="UP000184164">
    <property type="component" value="Unassembled WGS sequence"/>
</dbReference>
<comment type="similarity">
    <text evidence="1 5">Belongs to the universal ribosomal protein uL30 family.</text>
</comment>
<dbReference type="Gene3D" id="3.30.1390.20">
    <property type="entry name" value="Ribosomal protein L30, ferredoxin-like fold domain"/>
    <property type="match status" value="1"/>
</dbReference>
<keyword evidence="4 5" id="KW-0687">Ribonucleoprotein</keyword>
<dbReference type="OrthoDB" id="9812790at2"/>
<feature type="domain" description="Large ribosomal subunit protein uL30-like ferredoxin-like fold" evidence="6">
    <location>
        <begin position="4"/>
        <end position="54"/>
    </location>
</feature>
<gene>
    <name evidence="5" type="primary">rpmD</name>
    <name evidence="7" type="ORF">SAMN05444274_101321</name>
</gene>
<name>A0A1M4TCX5_9BACT</name>
<evidence type="ECO:0000256" key="4">
    <source>
        <dbReference type="ARBA" id="ARBA00023274"/>
    </source>
</evidence>
<dbReference type="NCBIfam" id="TIGR01308">
    <property type="entry name" value="rpmD_bact"/>
    <property type="match status" value="1"/>
</dbReference>
<dbReference type="InterPro" id="IPR036919">
    <property type="entry name" value="Ribo_uL30_ferredoxin-like_sf"/>
</dbReference>